<dbReference type="Pfam" id="PF23481">
    <property type="entry name" value="Ig_TMEM132_2nd"/>
    <property type="match status" value="1"/>
</dbReference>
<dbReference type="InterPro" id="IPR026307">
    <property type="entry name" value="TMEM132"/>
</dbReference>
<accession>A0AAV6H1U1</accession>
<comment type="caution">
    <text evidence="5">The sequence shown here is derived from an EMBL/GenBank/DDBJ whole genome shotgun (WGS) entry which is preliminary data.</text>
</comment>
<dbReference type="Pfam" id="PF23039">
    <property type="entry name" value="TMEM132_3rd"/>
    <property type="match status" value="1"/>
</dbReference>
<evidence type="ECO:0000259" key="2">
    <source>
        <dbReference type="Pfam" id="PF15705"/>
    </source>
</evidence>
<dbReference type="AlphaFoldDB" id="A0AAV6H1U1"/>
<feature type="compositionally biased region" description="Gly residues" evidence="1">
    <location>
        <begin position="250"/>
        <end position="259"/>
    </location>
</feature>
<dbReference type="PANTHER" id="PTHR13388:SF4">
    <property type="entry name" value="TRANSMEMBRANE PROTEIN 132C"/>
    <property type="match status" value="1"/>
</dbReference>
<dbReference type="InterPro" id="IPR031435">
    <property type="entry name" value="TMEM132_N"/>
</dbReference>
<evidence type="ECO:0000259" key="3">
    <source>
        <dbReference type="Pfam" id="PF23039"/>
    </source>
</evidence>
<proteinExistence type="predicted"/>
<protein>
    <recommendedName>
        <fullName evidence="7">Transmembrane protein TMEM132 N-terminal domain-containing protein</fullName>
    </recommendedName>
</protein>
<evidence type="ECO:0000313" key="6">
    <source>
        <dbReference type="Proteomes" id="UP000823561"/>
    </source>
</evidence>
<evidence type="ECO:0000313" key="5">
    <source>
        <dbReference type="EMBL" id="KAG5281308.1"/>
    </source>
</evidence>
<organism evidence="5 6">
    <name type="scientific">Alosa alosa</name>
    <name type="common">allis shad</name>
    <dbReference type="NCBI Taxonomy" id="278164"/>
    <lineage>
        <taxon>Eukaryota</taxon>
        <taxon>Metazoa</taxon>
        <taxon>Chordata</taxon>
        <taxon>Craniata</taxon>
        <taxon>Vertebrata</taxon>
        <taxon>Euteleostomi</taxon>
        <taxon>Actinopterygii</taxon>
        <taxon>Neopterygii</taxon>
        <taxon>Teleostei</taxon>
        <taxon>Clupei</taxon>
        <taxon>Clupeiformes</taxon>
        <taxon>Clupeoidei</taxon>
        <taxon>Clupeidae</taxon>
        <taxon>Alosa</taxon>
    </lineage>
</organism>
<dbReference type="InterPro" id="IPR055421">
    <property type="entry name" value="TMEM132_3rd"/>
</dbReference>
<name>A0AAV6H1U1_9TELE</name>
<gene>
    <name evidence="5" type="ORF">AALO_G00069770</name>
</gene>
<feature type="domain" description="Transmembrane protein TMEM132 second Ig-like" evidence="4">
    <location>
        <begin position="121"/>
        <end position="208"/>
    </location>
</feature>
<feature type="compositionally biased region" description="Low complexity" evidence="1">
    <location>
        <begin position="212"/>
        <end position="229"/>
    </location>
</feature>
<evidence type="ECO:0000256" key="1">
    <source>
        <dbReference type="SAM" id="MobiDB-lite"/>
    </source>
</evidence>
<feature type="domain" description="Transmembrane protein TMEM132 N-terminal" evidence="2">
    <location>
        <begin position="24"/>
        <end position="86"/>
    </location>
</feature>
<sequence>MPRFADGRLLDGLPHFPPPSYLPVNFTLLHADSAFFLKEANQDIMRNSSLLSRTEPFVVFRARRTPMVNATYGPLSVSQPVAMELLQPSGSVFPSSSSSSSTSSSSSSSSSSPLFTFNWEVQTFIISERVYLRRPRVQVLFYVSGRDWDDYSTVGRLPCVCLSAFHETQEARGVCQLAGDLGLCVAELEPLPGWFSPPSVVPGRQRASVASSSAFSSSSSSPSSTAGESDPSEGTPVELYYRLLEPSPEGGCGGLGGAEDSGARRRAHRPGPGGGRGGFSTPMRRIGKVRLHQAPATPQLAERRLDGNFAVLVPSEPVRQREAVSAFIATAPYSPVEAFTLR</sequence>
<reference evidence="5" key="1">
    <citation type="submission" date="2020-10" db="EMBL/GenBank/DDBJ databases">
        <title>Chromosome-scale genome assembly of the Allis shad, Alosa alosa.</title>
        <authorList>
            <person name="Margot Z."/>
            <person name="Christophe K."/>
            <person name="Cabau C."/>
            <person name="Louis A."/>
            <person name="Berthelot C."/>
            <person name="Parey E."/>
            <person name="Roest Crollius H."/>
            <person name="Montfort J."/>
            <person name="Robinson-Rechavi M."/>
            <person name="Bucao C."/>
            <person name="Bouchez O."/>
            <person name="Gislard M."/>
            <person name="Lluch J."/>
            <person name="Milhes M."/>
            <person name="Lampietro C."/>
            <person name="Lopez Roques C."/>
            <person name="Donnadieu C."/>
            <person name="Braasch I."/>
            <person name="Desvignes T."/>
            <person name="Postlethwait J."/>
            <person name="Bobe J."/>
            <person name="Guiguen Y."/>
        </authorList>
    </citation>
    <scope>NUCLEOTIDE SEQUENCE</scope>
    <source>
        <strain evidence="5">M-15738</strain>
        <tissue evidence="5">Blood</tissue>
    </source>
</reference>
<feature type="domain" description="Transmembrane protein TMEM132 cohesin-like" evidence="3">
    <location>
        <begin position="300"/>
        <end position="342"/>
    </location>
</feature>
<keyword evidence="6" id="KW-1185">Reference proteome</keyword>
<feature type="region of interest" description="Disordered" evidence="1">
    <location>
        <begin position="250"/>
        <end position="282"/>
    </location>
</feature>
<dbReference type="PANTHER" id="PTHR13388">
    <property type="entry name" value="DETONATOR, ISOFORM E"/>
    <property type="match status" value="1"/>
</dbReference>
<dbReference type="Pfam" id="PF15705">
    <property type="entry name" value="TMEM132_N"/>
    <property type="match status" value="1"/>
</dbReference>
<feature type="region of interest" description="Disordered" evidence="1">
    <location>
        <begin position="212"/>
        <end position="235"/>
    </location>
</feature>
<evidence type="ECO:0008006" key="7">
    <source>
        <dbReference type="Google" id="ProtNLM"/>
    </source>
</evidence>
<evidence type="ECO:0000259" key="4">
    <source>
        <dbReference type="Pfam" id="PF23481"/>
    </source>
</evidence>
<dbReference type="Proteomes" id="UP000823561">
    <property type="component" value="Chromosome 5"/>
</dbReference>
<dbReference type="InterPro" id="IPR055422">
    <property type="entry name" value="Ig_TMEM132_2nd"/>
</dbReference>
<dbReference type="EMBL" id="JADWDJ010000005">
    <property type="protein sequence ID" value="KAG5281308.1"/>
    <property type="molecule type" value="Genomic_DNA"/>
</dbReference>